<dbReference type="STRING" id="35525.A0A164DT77"/>
<comment type="caution">
    <text evidence="1">The sequence shown here is derived from an EMBL/GenBank/DDBJ whole genome shotgun (WGS) entry which is preliminary data.</text>
</comment>
<sequence>IPLYVQQKDAILCFQIYMDEVELSNPLGSKKGKHKVSVFYWVLMNLPPSFRSSLRSIQLLGIVNSKLLKQRGVDVFLRHFLDDLIILHEGVTLNVRGEQRVWFGILLHFSNIFCKATGLSGNLKYRQIAKIKISGRICQPGTVFLRKLPSDENHALFFRISDAI</sequence>
<evidence type="ECO:0000313" key="2">
    <source>
        <dbReference type="Proteomes" id="UP000076858"/>
    </source>
</evidence>
<evidence type="ECO:0000313" key="1">
    <source>
        <dbReference type="EMBL" id="KZR96095.1"/>
    </source>
</evidence>
<dbReference type="Proteomes" id="UP000076858">
    <property type="component" value="Unassembled WGS sequence"/>
</dbReference>
<keyword evidence="2" id="KW-1185">Reference proteome</keyword>
<feature type="non-terminal residue" evidence="1">
    <location>
        <position position="164"/>
    </location>
</feature>
<accession>A0A164DT77</accession>
<reference evidence="1 2" key="1">
    <citation type="submission" date="2016-03" db="EMBL/GenBank/DDBJ databases">
        <title>EvidentialGene: Evidence-directed Construction of Genes on Genomes.</title>
        <authorList>
            <person name="Gilbert D.G."/>
            <person name="Choi J.-H."/>
            <person name="Mockaitis K."/>
            <person name="Colbourne J."/>
            <person name="Pfrender M."/>
        </authorList>
    </citation>
    <scope>NUCLEOTIDE SEQUENCE [LARGE SCALE GENOMIC DNA]</scope>
    <source>
        <strain evidence="1 2">Xinb3</strain>
        <tissue evidence="1">Complete organism</tissue>
    </source>
</reference>
<organism evidence="1 2">
    <name type="scientific">Daphnia magna</name>
    <dbReference type="NCBI Taxonomy" id="35525"/>
    <lineage>
        <taxon>Eukaryota</taxon>
        <taxon>Metazoa</taxon>
        <taxon>Ecdysozoa</taxon>
        <taxon>Arthropoda</taxon>
        <taxon>Crustacea</taxon>
        <taxon>Branchiopoda</taxon>
        <taxon>Diplostraca</taxon>
        <taxon>Cladocera</taxon>
        <taxon>Anomopoda</taxon>
        <taxon>Daphniidae</taxon>
        <taxon>Daphnia</taxon>
    </lineage>
</organism>
<dbReference type="OrthoDB" id="7699125at2759"/>
<proteinExistence type="predicted"/>
<name>A0A164DT77_9CRUS</name>
<gene>
    <name evidence="1" type="ORF">APZ42_009764</name>
</gene>
<protein>
    <submittedName>
        <fullName evidence="1">Uncharacterized protein</fullName>
    </submittedName>
</protein>
<dbReference type="AlphaFoldDB" id="A0A164DT77"/>
<dbReference type="EMBL" id="LRGB01026127">
    <property type="protein sequence ID" value="KZR96095.1"/>
    <property type="molecule type" value="Genomic_DNA"/>
</dbReference>
<feature type="non-terminal residue" evidence="1">
    <location>
        <position position="1"/>
    </location>
</feature>